<keyword evidence="6" id="KW-0325">Glycoprotein</keyword>
<gene>
    <name evidence="9" type="primary">slc44a2</name>
    <name evidence="9" type="ORF">SNAT2548_LOCUS23140</name>
</gene>
<dbReference type="EMBL" id="CAJNDS010002312">
    <property type="protein sequence ID" value="CAE7425258.1"/>
    <property type="molecule type" value="Genomic_DNA"/>
</dbReference>
<dbReference type="InterPro" id="IPR007603">
    <property type="entry name" value="Choline_transptr-like"/>
</dbReference>
<keyword evidence="3 8" id="KW-0812">Transmembrane</keyword>
<comment type="caution">
    <text evidence="9">The sequence shown here is derived from an EMBL/GenBank/DDBJ whole genome shotgun (WGS) entry which is preliminary data.</text>
</comment>
<evidence type="ECO:0000256" key="6">
    <source>
        <dbReference type="ARBA" id="ARBA00023180"/>
    </source>
</evidence>
<feature type="compositionally biased region" description="Basic and acidic residues" evidence="7">
    <location>
        <begin position="114"/>
        <end position="132"/>
    </location>
</feature>
<protein>
    <submittedName>
        <fullName evidence="9">Slc44a2 protein</fullName>
    </submittedName>
</protein>
<dbReference type="GO" id="GO:0016020">
    <property type="term" value="C:membrane"/>
    <property type="evidence" value="ECO:0007669"/>
    <property type="project" value="UniProtKB-SubCell"/>
</dbReference>
<evidence type="ECO:0000256" key="5">
    <source>
        <dbReference type="ARBA" id="ARBA00023136"/>
    </source>
</evidence>
<dbReference type="AlphaFoldDB" id="A0A812R6W0"/>
<evidence type="ECO:0000256" key="7">
    <source>
        <dbReference type="SAM" id="MobiDB-lite"/>
    </source>
</evidence>
<keyword evidence="10" id="KW-1185">Reference proteome</keyword>
<keyword evidence="5 8" id="KW-0472">Membrane</keyword>
<evidence type="ECO:0000313" key="9">
    <source>
        <dbReference type="EMBL" id="CAE7425258.1"/>
    </source>
</evidence>
<evidence type="ECO:0000256" key="1">
    <source>
        <dbReference type="ARBA" id="ARBA00004141"/>
    </source>
</evidence>
<reference evidence="9" key="1">
    <citation type="submission" date="2021-02" db="EMBL/GenBank/DDBJ databases">
        <authorList>
            <person name="Dougan E. K."/>
            <person name="Rhodes N."/>
            <person name="Thang M."/>
            <person name="Chan C."/>
        </authorList>
    </citation>
    <scope>NUCLEOTIDE SEQUENCE</scope>
</reference>
<feature type="transmembrane region" description="Helical" evidence="8">
    <location>
        <begin position="681"/>
        <end position="699"/>
    </location>
</feature>
<dbReference type="Proteomes" id="UP000604046">
    <property type="component" value="Unassembled WGS sequence"/>
</dbReference>
<evidence type="ECO:0000256" key="4">
    <source>
        <dbReference type="ARBA" id="ARBA00022989"/>
    </source>
</evidence>
<name>A0A812R6W0_9DINO</name>
<feature type="transmembrane region" description="Helical" evidence="8">
    <location>
        <begin position="518"/>
        <end position="538"/>
    </location>
</feature>
<feature type="transmembrane region" description="Helical" evidence="8">
    <location>
        <begin position="469"/>
        <end position="490"/>
    </location>
</feature>
<feature type="transmembrane region" description="Helical" evidence="8">
    <location>
        <begin position="612"/>
        <end position="643"/>
    </location>
</feature>
<evidence type="ECO:0000256" key="3">
    <source>
        <dbReference type="ARBA" id="ARBA00022692"/>
    </source>
</evidence>
<evidence type="ECO:0000256" key="8">
    <source>
        <dbReference type="SAM" id="Phobius"/>
    </source>
</evidence>
<feature type="transmembrane region" description="Helical" evidence="8">
    <location>
        <begin position="444"/>
        <end position="462"/>
    </location>
</feature>
<feature type="region of interest" description="Disordered" evidence="7">
    <location>
        <begin position="1"/>
        <end position="25"/>
    </location>
</feature>
<dbReference type="OrthoDB" id="446723at2759"/>
<comment type="similarity">
    <text evidence="2">Belongs to the CTL (choline transporter-like) family.</text>
</comment>
<feature type="region of interest" description="Disordered" evidence="7">
    <location>
        <begin position="114"/>
        <end position="147"/>
    </location>
</feature>
<dbReference type="GO" id="GO:0022857">
    <property type="term" value="F:transmembrane transporter activity"/>
    <property type="evidence" value="ECO:0007669"/>
    <property type="project" value="InterPro"/>
</dbReference>
<feature type="transmembrane region" description="Helical" evidence="8">
    <location>
        <begin position="780"/>
        <end position="802"/>
    </location>
</feature>
<organism evidence="9 10">
    <name type="scientific">Symbiodinium natans</name>
    <dbReference type="NCBI Taxonomy" id="878477"/>
    <lineage>
        <taxon>Eukaryota</taxon>
        <taxon>Sar</taxon>
        <taxon>Alveolata</taxon>
        <taxon>Dinophyceae</taxon>
        <taxon>Suessiales</taxon>
        <taxon>Symbiodiniaceae</taxon>
        <taxon>Symbiodinium</taxon>
    </lineage>
</organism>
<dbReference type="Pfam" id="PF04515">
    <property type="entry name" value="Choline_transpo"/>
    <property type="match status" value="1"/>
</dbReference>
<comment type="subcellular location">
    <subcellularLocation>
        <location evidence="1">Membrane</location>
        <topology evidence="1">Multi-pass membrane protein</topology>
    </subcellularLocation>
</comment>
<feature type="transmembrane region" description="Helical" evidence="8">
    <location>
        <begin position="569"/>
        <end position="592"/>
    </location>
</feature>
<dbReference type="PANTHER" id="PTHR12385">
    <property type="entry name" value="CHOLINE TRANSPORTER-LIKE (SLC FAMILY 44)"/>
    <property type="match status" value="1"/>
</dbReference>
<keyword evidence="4 8" id="KW-1133">Transmembrane helix</keyword>
<evidence type="ECO:0000313" key="10">
    <source>
        <dbReference type="Proteomes" id="UP000604046"/>
    </source>
</evidence>
<dbReference type="PANTHER" id="PTHR12385:SF14">
    <property type="entry name" value="CHOLINE TRANSPORTER-LIKE 2"/>
    <property type="match status" value="1"/>
</dbReference>
<accession>A0A812R6W0</accession>
<evidence type="ECO:0000256" key="2">
    <source>
        <dbReference type="ARBA" id="ARBA00007168"/>
    </source>
</evidence>
<proteinExistence type="inferred from homology"/>
<sequence>MAGSDQRPVSPDSGVQAQSAASRPLEHGLVHALQPVLRPGHGVAGSVSYDGTWVPDPGSLQGKLGFLVPDTVILEKGKPKRRYHIDAAGRIQVTRMKTSAELLRVLRDFVRKAIKPRESPSRQDSKDSKDSKVLAGSRSEGSLQAGAGCMSTSVGMAALDNRASSGGPLSVPIPQVEVAVLCYDDGLSRLMMLAEAVSQIRGASKLPRELTSQTPLDVQSRPPSGAGSCTDCCCLLTFAAVLGGLGFCIYTAYSQGDIQRLQSLPDYQGTQCVEKFVFFPQDEGGLNLQRQVCVDACPTAQGEQVTTYLVPERRLAGSLVAATELGQQGAGVAETDSLLFGSNEAPQVQQPQQTIDAGNLLAPTAAPTAAPAGTSAPLLAAPVAAAPAGTQEQTLVGYPTIPVAGVLCFPKIGSYEGQIVGLQGSNALFTAALEVNNLSQNVEVLLMAGVLALILAFVFLCLVEYFGLFLVRICVAVLVTAPAALGLYFLQLWYQDEMSPVGTQIASMSQGYINDAQGLLVAGTLGVGMSVIFGLVACCSCSSVLKATEAAQEAADCLMTMPSLLLEPMISLILKVPFFVGGVVLFLVLVTSGDFTSVDLTKPSSLFNPDDLALTCAVYEAFVFLWFMEVLHYISVFVVIYTAEVWYFKHYGTSRTNFCGACGPTVMLQAYIAAITKHLGSLIYAALLIVLLRVARWVVKAILSTQEILDTNPLTACISKALQYLTAACLGCVQRILDLTSQVALMDIAYHGDQGFCGALEHSLEVIFSDRSTWAAVEGICYVFVALGIAGIGAGTCVIMYVCPSDFARALAAQSSALWSQQPLVVPSPTKMITSTVTRYTERLLCWFAAPSCCHAL</sequence>